<feature type="transmembrane region" description="Helical" evidence="6">
    <location>
        <begin position="69"/>
        <end position="87"/>
    </location>
</feature>
<keyword evidence="8" id="KW-1185">Reference proteome</keyword>
<accession>A0A291HUA2</accession>
<evidence type="ECO:0000256" key="3">
    <source>
        <dbReference type="ARBA" id="ARBA00022692"/>
    </source>
</evidence>
<dbReference type="InterPro" id="IPR001123">
    <property type="entry name" value="LeuE-type"/>
</dbReference>
<dbReference type="PANTHER" id="PTHR30086:SF20">
    <property type="entry name" value="ARGININE EXPORTER PROTEIN ARGO-RELATED"/>
    <property type="match status" value="1"/>
</dbReference>
<protein>
    <recommendedName>
        <fullName evidence="9">Amino acid transporter</fullName>
    </recommendedName>
</protein>
<keyword evidence="4 6" id="KW-1133">Transmembrane helix</keyword>
<comment type="subcellular location">
    <subcellularLocation>
        <location evidence="1">Cell membrane</location>
        <topology evidence="1">Multi-pass membrane protein</topology>
    </subcellularLocation>
</comment>
<dbReference type="GO" id="GO:0015171">
    <property type="term" value="F:amino acid transmembrane transporter activity"/>
    <property type="evidence" value="ECO:0007669"/>
    <property type="project" value="TreeGrafter"/>
</dbReference>
<organism evidence="7 8">
    <name type="scientific">Zobellella denitrificans</name>
    <dbReference type="NCBI Taxonomy" id="347534"/>
    <lineage>
        <taxon>Bacteria</taxon>
        <taxon>Pseudomonadati</taxon>
        <taxon>Pseudomonadota</taxon>
        <taxon>Gammaproteobacteria</taxon>
        <taxon>Aeromonadales</taxon>
        <taxon>Aeromonadaceae</taxon>
        <taxon>Zobellella</taxon>
    </lineage>
</organism>
<dbReference type="Proteomes" id="UP000217763">
    <property type="component" value="Chromosome"/>
</dbReference>
<name>A0A291HUA2_9GAMM</name>
<evidence type="ECO:0000256" key="2">
    <source>
        <dbReference type="ARBA" id="ARBA00022475"/>
    </source>
</evidence>
<keyword evidence="2" id="KW-1003">Cell membrane</keyword>
<evidence type="ECO:0000313" key="8">
    <source>
        <dbReference type="Proteomes" id="UP000217763"/>
    </source>
</evidence>
<reference evidence="8" key="1">
    <citation type="submission" date="2015-09" db="EMBL/GenBank/DDBJ databases">
        <authorList>
            <person name="Shao Z."/>
            <person name="Wang L."/>
        </authorList>
    </citation>
    <scope>NUCLEOTIDE SEQUENCE [LARGE SCALE GENOMIC DNA]</scope>
    <source>
        <strain evidence="8">F13-1</strain>
    </source>
</reference>
<proteinExistence type="predicted"/>
<sequence>MMYWLPWIQGFTLGAGLIIPIGAQNAFVLNQGIRRQHHLLVAAICGLFDVLLISLGVFGGGAALQAHGLLYWGISLAGMAFLLLYGAHCWRRVFRHGQSLALDGRERGLRAVLVGVLAVTLLNPQVYIETVMILGSVGGGFAEEHKWAFALGCISASLIWFFTLALAAARMSTWLGRPVVQKVMDAAIGTLMWLLAGKLALGLMAAGAPL</sequence>
<dbReference type="Pfam" id="PF01810">
    <property type="entry name" value="LysE"/>
    <property type="match status" value="1"/>
</dbReference>
<evidence type="ECO:0000256" key="6">
    <source>
        <dbReference type="SAM" id="Phobius"/>
    </source>
</evidence>
<keyword evidence="3 6" id="KW-0812">Transmembrane</keyword>
<dbReference type="AlphaFoldDB" id="A0A291HUA2"/>
<evidence type="ECO:0000256" key="1">
    <source>
        <dbReference type="ARBA" id="ARBA00004651"/>
    </source>
</evidence>
<dbReference type="PANTHER" id="PTHR30086">
    <property type="entry name" value="ARGININE EXPORTER PROTEIN ARGO"/>
    <property type="match status" value="1"/>
</dbReference>
<feature type="transmembrane region" description="Helical" evidence="6">
    <location>
        <begin position="39"/>
        <end position="63"/>
    </location>
</feature>
<feature type="transmembrane region" description="Helical" evidence="6">
    <location>
        <begin position="108"/>
        <end position="127"/>
    </location>
</feature>
<evidence type="ECO:0000256" key="4">
    <source>
        <dbReference type="ARBA" id="ARBA00022989"/>
    </source>
</evidence>
<evidence type="ECO:0000256" key="5">
    <source>
        <dbReference type="ARBA" id="ARBA00023136"/>
    </source>
</evidence>
<feature type="transmembrane region" description="Helical" evidence="6">
    <location>
        <begin position="190"/>
        <end position="208"/>
    </location>
</feature>
<dbReference type="GO" id="GO:0005886">
    <property type="term" value="C:plasma membrane"/>
    <property type="evidence" value="ECO:0007669"/>
    <property type="project" value="UniProtKB-SubCell"/>
</dbReference>
<gene>
    <name evidence="7" type="ORF">AN401_01095</name>
</gene>
<feature type="transmembrane region" description="Helical" evidence="6">
    <location>
        <begin position="6"/>
        <end position="27"/>
    </location>
</feature>
<keyword evidence="5 6" id="KW-0472">Membrane</keyword>
<feature type="transmembrane region" description="Helical" evidence="6">
    <location>
        <begin position="147"/>
        <end position="169"/>
    </location>
</feature>
<dbReference type="EMBL" id="CP012621">
    <property type="protein sequence ID" value="ATG75753.1"/>
    <property type="molecule type" value="Genomic_DNA"/>
</dbReference>
<evidence type="ECO:0008006" key="9">
    <source>
        <dbReference type="Google" id="ProtNLM"/>
    </source>
</evidence>
<evidence type="ECO:0000313" key="7">
    <source>
        <dbReference type="EMBL" id="ATG75753.1"/>
    </source>
</evidence>
<dbReference type="KEGG" id="zdf:AN401_01095"/>